<evidence type="ECO:0000256" key="2">
    <source>
        <dbReference type="PROSITE-ProRule" id="PRU00023"/>
    </source>
</evidence>
<name>A0AAJ0G4S6_9PEZI</name>
<evidence type="ECO:0000313" key="4">
    <source>
        <dbReference type="EMBL" id="KAK3047694.1"/>
    </source>
</evidence>
<dbReference type="CDD" id="cd00180">
    <property type="entry name" value="PKc"/>
    <property type="match status" value="1"/>
</dbReference>
<organism evidence="4 5">
    <name type="scientific">Extremus antarcticus</name>
    <dbReference type="NCBI Taxonomy" id="702011"/>
    <lineage>
        <taxon>Eukaryota</taxon>
        <taxon>Fungi</taxon>
        <taxon>Dikarya</taxon>
        <taxon>Ascomycota</taxon>
        <taxon>Pezizomycotina</taxon>
        <taxon>Dothideomycetes</taxon>
        <taxon>Dothideomycetidae</taxon>
        <taxon>Mycosphaerellales</taxon>
        <taxon>Extremaceae</taxon>
        <taxon>Extremus</taxon>
    </lineage>
</organism>
<dbReference type="SUPFAM" id="SSF56112">
    <property type="entry name" value="Protein kinase-like (PK-like)"/>
    <property type="match status" value="1"/>
</dbReference>
<dbReference type="InterPro" id="IPR008271">
    <property type="entry name" value="Ser/Thr_kinase_AS"/>
</dbReference>
<evidence type="ECO:0000313" key="5">
    <source>
        <dbReference type="Proteomes" id="UP001271007"/>
    </source>
</evidence>
<dbReference type="SMART" id="SM00248">
    <property type="entry name" value="ANK"/>
    <property type="match status" value="6"/>
</dbReference>
<gene>
    <name evidence="4" type="ORF">LTR09_010952</name>
</gene>
<dbReference type="PROSITE" id="PS00108">
    <property type="entry name" value="PROTEIN_KINASE_ST"/>
    <property type="match status" value="1"/>
</dbReference>
<accession>A0AAJ0G4S6</accession>
<dbReference type="AlphaFoldDB" id="A0AAJ0G4S6"/>
<comment type="caution">
    <text evidence="4">The sequence shown here is derived from an EMBL/GenBank/DDBJ whole genome shotgun (WGS) entry which is preliminary data.</text>
</comment>
<protein>
    <recommendedName>
        <fullName evidence="3">Protein kinase domain-containing protein</fullName>
    </recommendedName>
</protein>
<evidence type="ECO:0000259" key="3">
    <source>
        <dbReference type="PROSITE" id="PS50011"/>
    </source>
</evidence>
<keyword evidence="2" id="KW-0040">ANK repeat</keyword>
<dbReference type="InterPro" id="IPR051681">
    <property type="entry name" value="Ser/Thr_Kinases-Pseudokinases"/>
</dbReference>
<dbReference type="PROSITE" id="PS50088">
    <property type="entry name" value="ANK_REPEAT"/>
    <property type="match status" value="1"/>
</dbReference>
<dbReference type="PROSITE" id="PS50297">
    <property type="entry name" value="ANK_REP_REGION"/>
    <property type="match status" value="1"/>
</dbReference>
<feature type="domain" description="Protein kinase" evidence="3">
    <location>
        <begin position="62"/>
        <end position="357"/>
    </location>
</feature>
<feature type="repeat" description="ANK" evidence="2">
    <location>
        <begin position="845"/>
        <end position="877"/>
    </location>
</feature>
<sequence length="1142" mass="127221">MENLGDSSGSLDIEISSFQFSRPQISADNLLIDTSSISGGPVLRFVFAALKSEITQIGSRDLKHGKYLARGQCSQVVAAKWKGKDVAIKRLLERKVSYGGASDHQEVLSKVKQLQKDLEICTHPGLVQCGKVPTMLGYGMLDDLPFLVMEMADSGTLLHMLSADHEWSVRLNVLQQVALAVKVLHQNGMTHGDIKLENVLIFSRADNGFDARLSDFSHSTYDLDSSEPSGVYRYFGSWPITPPEVWTGSGQEVFGETCDIWAYSIILWRVCQYRNDDALKRLSFVPRHDDALGDTDMSSLLERLEAAELDFSTLLKTSESVDAEHREDIAAVFLRCFHLTTSKRCSASDLYDTLMTIAGKQPSSELNDAFSNLQLNTSEESAGLEVSRTDMSARLIDDGVETKEPQVPAWKAFVKDLPMTKMLEHKASWKIQEEFFAELAKRREARQGEGSVSQDVLHIWCQAMGYGCKRNTGPYLEIIKDQVEDMSQEHEIMQSGYEPGEHKRYPEIPMLNLLNNTFREVLELRNAGRDEETAESVEVMEAIGNVLRAFPTYGHHSMVWSAVHFSFPYAATYLANGSDVNAMDPRSGSTPLHLIWCLEDGMTILVADILLRFGASLEQPSEEGFFSCPHNMVHMAGTPLAWAVQAGNLIAVQTLLKHRANPLNGDGARCTPLELSVSLFQPEIVYVILEYLQDIGKLERRDLEAGPIGRLIINGMLPTLAHEQDRIKLHGSDIATAASGTLEVILHFWTGNKDILLRYILTLSVSDGHIPAPTIMASYRVQVLFKAMLPLTPDTTSPEWSTWLNKLLFQIIRQWDNAGEEAVDLLSNLLREHPSVIDLDTKDTLGRTLLHHIAIHNTTPLIPVLLRHGADLEARDSSGHTPVGLTARMAAAESFDTFLDAGAQLTHYDETTGHTSVLHLAAQLETHKSLLPYILFESRHRAQLCTPELLEQREGATFGLPALAWCVICMHREAIQAMMTAGANCRAACWLGGWDIVLSVRELATLVRYKPDLLELGSTWQKEEAVDPKEQMAWSKAVLEMFYSGCKEMGYEEQGFVERFTTRTGVEMVMLRLVARKTRDGEGWKQKYVSIDVLGGWSPRYGCSRGEENGLEKGEVVVKFIMGMPLYGSPSLAVLLSDDGEV</sequence>
<comment type="similarity">
    <text evidence="1">Belongs to the protein kinase superfamily. TKL Ser/Thr protein kinase family.</text>
</comment>
<dbReference type="Gene3D" id="3.30.200.20">
    <property type="entry name" value="Phosphorylase Kinase, domain 1"/>
    <property type="match status" value="1"/>
</dbReference>
<dbReference type="SMART" id="SM00220">
    <property type="entry name" value="S_TKc"/>
    <property type="match status" value="1"/>
</dbReference>
<dbReference type="Proteomes" id="UP001271007">
    <property type="component" value="Unassembled WGS sequence"/>
</dbReference>
<keyword evidence="5" id="KW-1185">Reference proteome</keyword>
<dbReference type="EMBL" id="JAWDJX010000058">
    <property type="protein sequence ID" value="KAK3047694.1"/>
    <property type="molecule type" value="Genomic_DNA"/>
</dbReference>
<dbReference type="InterPro" id="IPR036770">
    <property type="entry name" value="Ankyrin_rpt-contain_sf"/>
</dbReference>
<dbReference type="PANTHER" id="PTHR44329">
    <property type="entry name" value="SERINE/THREONINE-PROTEIN KINASE TNNI3K-RELATED"/>
    <property type="match status" value="1"/>
</dbReference>
<dbReference type="Gene3D" id="1.10.510.10">
    <property type="entry name" value="Transferase(Phosphotransferase) domain 1"/>
    <property type="match status" value="1"/>
</dbReference>
<dbReference type="Pfam" id="PF00023">
    <property type="entry name" value="Ank"/>
    <property type="match status" value="1"/>
</dbReference>
<reference evidence="4" key="1">
    <citation type="submission" date="2023-04" db="EMBL/GenBank/DDBJ databases">
        <title>Black Yeasts Isolated from many extreme environments.</title>
        <authorList>
            <person name="Coleine C."/>
            <person name="Stajich J.E."/>
            <person name="Selbmann L."/>
        </authorList>
    </citation>
    <scope>NUCLEOTIDE SEQUENCE</scope>
    <source>
        <strain evidence="4">CCFEE 5312</strain>
    </source>
</reference>
<proteinExistence type="inferred from homology"/>
<dbReference type="GO" id="GO:0004674">
    <property type="term" value="F:protein serine/threonine kinase activity"/>
    <property type="evidence" value="ECO:0007669"/>
    <property type="project" value="TreeGrafter"/>
</dbReference>
<dbReference type="InterPro" id="IPR000719">
    <property type="entry name" value="Prot_kinase_dom"/>
</dbReference>
<dbReference type="InterPro" id="IPR011009">
    <property type="entry name" value="Kinase-like_dom_sf"/>
</dbReference>
<evidence type="ECO:0000256" key="1">
    <source>
        <dbReference type="ARBA" id="ARBA00005843"/>
    </source>
</evidence>
<dbReference type="PROSITE" id="PS50011">
    <property type="entry name" value="PROTEIN_KINASE_DOM"/>
    <property type="match status" value="1"/>
</dbReference>
<dbReference type="InterPro" id="IPR002110">
    <property type="entry name" value="Ankyrin_rpt"/>
</dbReference>
<dbReference type="GO" id="GO:0005524">
    <property type="term" value="F:ATP binding"/>
    <property type="evidence" value="ECO:0007669"/>
    <property type="project" value="InterPro"/>
</dbReference>
<dbReference type="PANTHER" id="PTHR44329:SF143">
    <property type="entry name" value="RECEPTOR INTERACTING SERINE_THREONINE KINASE 2"/>
    <property type="match status" value="1"/>
</dbReference>
<dbReference type="Pfam" id="PF00069">
    <property type="entry name" value="Pkinase"/>
    <property type="match status" value="1"/>
</dbReference>
<dbReference type="SUPFAM" id="SSF48403">
    <property type="entry name" value="Ankyrin repeat"/>
    <property type="match status" value="1"/>
</dbReference>
<dbReference type="Gene3D" id="1.25.40.20">
    <property type="entry name" value="Ankyrin repeat-containing domain"/>
    <property type="match status" value="2"/>
</dbReference>